<gene>
    <name evidence="2" type="ORF">KS4_22900</name>
</gene>
<evidence type="ECO:0000313" key="2">
    <source>
        <dbReference type="EMBL" id="QDU34225.1"/>
    </source>
</evidence>
<dbReference type="KEGG" id="pcor:KS4_22900"/>
<dbReference type="Pfam" id="PF08899">
    <property type="entry name" value="DUF1844"/>
    <property type="match status" value="1"/>
</dbReference>
<dbReference type="EMBL" id="CP036425">
    <property type="protein sequence ID" value="QDU34225.1"/>
    <property type="molecule type" value="Genomic_DNA"/>
</dbReference>
<reference evidence="2 3" key="1">
    <citation type="submission" date="2019-02" db="EMBL/GenBank/DDBJ databases">
        <title>Deep-cultivation of Planctomycetes and their phenomic and genomic characterization uncovers novel biology.</title>
        <authorList>
            <person name="Wiegand S."/>
            <person name="Jogler M."/>
            <person name="Boedeker C."/>
            <person name="Pinto D."/>
            <person name="Vollmers J."/>
            <person name="Rivas-Marin E."/>
            <person name="Kohn T."/>
            <person name="Peeters S.H."/>
            <person name="Heuer A."/>
            <person name="Rast P."/>
            <person name="Oberbeckmann S."/>
            <person name="Bunk B."/>
            <person name="Jeske O."/>
            <person name="Meyerdierks A."/>
            <person name="Storesund J.E."/>
            <person name="Kallscheuer N."/>
            <person name="Luecker S."/>
            <person name="Lage O.M."/>
            <person name="Pohl T."/>
            <person name="Merkel B.J."/>
            <person name="Hornburger P."/>
            <person name="Mueller R.-W."/>
            <person name="Bruemmer F."/>
            <person name="Labrenz M."/>
            <person name="Spormann A.M."/>
            <person name="Op den Camp H."/>
            <person name="Overmann J."/>
            <person name="Amann R."/>
            <person name="Jetten M.S.M."/>
            <person name="Mascher T."/>
            <person name="Medema M.H."/>
            <person name="Devos D.P."/>
            <person name="Kaster A.-K."/>
            <person name="Ovreas L."/>
            <person name="Rohde M."/>
            <person name="Galperin M.Y."/>
            <person name="Jogler C."/>
        </authorList>
    </citation>
    <scope>NUCLEOTIDE SEQUENCE [LARGE SCALE GENOMIC DNA]</scope>
    <source>
        <strain evidence="2 3">KS4</strain>
    </source>
</reference>
<dbReference type="Proteomes" id="UP000317369">
    <property type="component" value="Chromosome"/>
</dbReference>
<keyword evidence="3" id="KW-1185">Reference proteome</keyword>
<feature type="region of interest" description="Disordered" evidence="1">
    <location>
        <begin position="1"/>
        <end position="49"/>
    </location>
</feature>
<evidence type="ECO:0000256" key="1">
    <source>
        <dbReference type="SAM" id="MobiDB-lite"/>
    </source>
</evidence>
<organism evidence="2 3">
    <name type="scientific">Poriferisphaera corsica</name>
    <dbReference type="NCBI Taxonomy" id="2528020"/>
    <lineage>
        <taxon>Bacteria</taxon>
        <taxon>Pseudomonadati</taxon>
        <taxon>Planctomycetota</taxon>
        <taxon>Phycisphaerae</taxon>
        <taxon>Phycisphaerales</taxon>
        <taxon>Phycisphaeraceae</taxon>
        <taxon>Poriferisphaera</taxon>
    </lineage>
</organism>
<dbReference type="InterPro" id="IPR014995">
    <property type="entry name" value="DUF1844"/>
</dbReference>
<name>A0A517YVG7_9BACT</name>
<accession>A0A517YVG7</accession>
<dbReference type="RefSeq" id="WP_200761174.1">
    <property type="nucleotide sequence ID" value="NZ_CP036425.1"/>
</dbReference>
<dbReference type="AlphaFoldDB" id="A0A517YVG7"/>
<sequence>MTDSESPKIHIDSDWKAQAQAEKERLSAEAEQKTDTDQGAGGMGEMPPANFETLIGTFVTQALFALGAIPDPRTGQPSLSLDLARHNIDMLTVVSDKTKGNLSKEEEETLATTLYELRNRYVQISQAARQQ</sequence>
<proteinExistence type="predicted"/>
<evidence type="ECO:0008006" key="4">
    <source>
        <dbReference type="Google" id="ProtNLM"/>
    </source>
</evidence>
<evidence type="ECO:0000313" key="3">
    <source>
        <dbReference type="Proteomes" id="UP000317369"/>
    </source>
</evidence>
<protein>
    <recommendedName>
        <fullName evidence="4">DUF1844 domain-containing protein</fullName>
    </recommendedName>
</protein>
<feature type="compositionally biased region" description="Basic and acidic residues" evidence="1">
    <location>
        <begin position="1"/>
        <end position="36"/>
    </location>
</feature>